<feature type="transmembrane region" description="Helical" evidence="1">
    <location>
        <begin position="104"/>
        <end position="123"/>
    </location>
</feature>
<keyword evidence="4" id="KW-1185">Reference proteome</keyword>
<dbReference type="PANTHER" id="PTHR36834:SF2">
    <property type="entry name" value="MEMBRANE PROTEIN"/>
    <property type="match status" value="1"/>
</dbReference>
<keyword evidence="1" id="KW-0472">Membrane</keyword>
<sequence length="183" mass="20595">MKTLERIKTVFLYGIFISYIFLLVKILLLSRFSLLEVFSSQRTVSRSINLIPFNSIMEYISGSTDNLRRFAFGNVAGNIAIFIPLGIYLPLLKKDKRILKNLSYIFIASLLVEIIQGLLGIGVSDVDDIILNSFGGLIGVLGYKLLLLLLRDEKKVSTVITILSGIIGLPIILYLLFMVRMKF</sequence>
<gene>
    <name evidence="3" type="ORF">CSC2_41380</name>
</gene>
<accession>A0ABQ1EFQ8</accession>
<keyword evidence="1" id="KW-1133">Transmembrane helix</keyword>
<dbReference type="RefSeq" id="WP_206871985.1">
    <property type="nucleotide sequence ID" value="NZ_BMBA01000006.1"/>
</dbReference>
<keyword evidence="1" id="KW-0812">Transmembrane</keyword>
<protein>
    <recommendedName>
        <fullName evidence="2">VanZ-like domain-containing protein</fullName>
    </recommendedName>
</protein>
<reference evidence="3 4" key="1">
    <citation type="journal article" date="2021" name="Int. J. Syst. Evol. Microbiol.">
        <title>Clostridium zeae sp. nov., isolated from corn silage.</title>
        <authorList>
            <person name="Kobayashi H."/>
            <person name="Tanizawa Y."/>
            <person name="Yagura M."/>
            <person name="Sakamoto M."/>
            <person name="Ohkuma M."/>
            <person name="Tohno M."/>
        </authorList>
    </citation>
    <scope>NUCLEOTIDE SEQUENCE [LARGE SCALE GENOMIC DNA]</scope>
    <source>
        <strain evidence="3 4">CSC2</strain>
    </source>
</reference>
<dbReference type="EMBL" id="BMBA01000006">
    <property type="protein sequence ID" value="GFZ33612.1"/>
    <property type="molecule type" value="Genomic_DNA"/>
</dbReference>
<evidence type="ECO:0000313" key="4">
    <source>
        <dbReference type="Proteomes" id="UP000663802"/>
    </source>
</evidence>
<dbReference type="Proteomes" id="UP000663802">
    <property type="component" value="Unassembled WGS sequence"/>
</dbReference>
<feature type="transmembrane region" description="Helical" evidence="1">
    <location>
        <begin position="12"/>
        <end position="34"/>
    </location>
</feature>
<evidence type="ECO:0000313" key="3">
    <source>
        <dbReference type="EMBL" id="GFZ33612.1"/>
    </source>
</evidence>
<feature type="transmembrane region" description="Helical" evidence="1">
    <location>
        <begin position="129"/>
        <end position="149"/>
    </location>
</feature>
<dbReference type="Pfam" id="PF04892">
    <property type="entry name" value="VanZ"/>
    <property type="match status" value="1"/>
</dbReference>
<name>A0ABQ1EFQ8_9CLOT</name>
<dbReference type="PANTHER" id="PTHR36834">
    <property type="entry name" value="MEMBRANE PROTEIN-RELATED"/>
    <property type="match status" value="1"/>
</dbReference>
<comment type="caution">
    <text evidence="3">The sequence shown here is derived from an EMBL/GenBank/DDBJ whole genome shotgun (WGS) entry which is preliminary data.</text>
</comment>
<feature type="transmembrane region" description="Helical" evidence="1">
    <location>
        <begin position="156"/>
        <end position="177"/>
    </location>
</feature>
<dbReference type="InterPro" id="IPR006976">
    <property type="entry name" value="VanZ-like"/>
</dbReference>
<evidence type="ECO:0000256" key="1">
    <source>
        <dbReference type="SAM" id="Phobius"/>
    </source>
</evidence>
<feature type="domain" description="VanZ-like" evidence="2">
    <location>
        <begin position="16"/>
        <end position="146"/>
    </location>
</feature>
<organism evidence="3 4">
    <name type="scientific">Clostridium zeae</name>
    <dbReference type="NCBI Taxonomy" id="2759022"/>
    <lineage>
        <taxon>Bacteria</taxon>
        <taxon>Bacillati</taxon>
        <taxon>Bacillota</taxon>
        <taxon>Clostridia</taxon>
        <taxon>Eubacteriales</taxon>
        <taxon>Clostridiaceae</taxon>
        <taxon>Clostridium</taxon>
    </lineage>
</organism>
<feature type="transmembrane region" description="Helical" evidence="1">
    <location>
        <begin position="71"/>
        <end position="92"/>
    </location>
</feature>
<evidence type="ECO:0000259" key="2">
    <source>
        <dbReference type="Pfam" id="PF04892"/>
    </source>
</evidence>
<dbReference type="InterPro" id="IPR053150">
    <property type="entry name" value="Teicoplanin_resist-assoc"/>
</dbReference>
<proteinExistence type="predicted"/>